<organism evidence="3 4">
    <name type="scientific">Candidatus Olsenella stercoravium</name>
    <dbReference type="NCBI Taxonomy" id="2838713"/>
    <lineage>
        <taxon>Bacteria</taxon>
        <taxon>Bacillati</taxon>
        <taxon>Actinomycetota</taxon>
        <taxon>Coriobacteriia</taxon>
        <taxon>Coriobacteriales</taxon>
        <taxon>Atopobiaceae</taxon>
        <taxon>Olsenella</taxon>
    </lineage>
</organism>
<evidence type="ECO:0000259" key="2">
    <source>
        <dbReference type="Pfam" id="PF13635"/>
    </source>
</evidence>
<dbReference type="PANTHER" id="PTHR33295">
    <property type="entry name" value="ATPASE"/>
    <property type="match status" value="1"/>
</dbReference>
<dbReference type="SUPFAM" id="SSF52540">
    <property type="entry name" value="P-loop containing nucleoside triphosphate hydrolases"/>
    <property type="match status" value="1"/>
</dbReference>
<reference evidence="3" key="1">
    <citation type="journal article" date="2021" name="PeerJ">
        <title>Extensive microbial diversity within the chicken gut microbiome revealed by metagenomics and culture.</title>
        <authorList>
            <person name="Gilroy R."/>
            <person name="Ravi A."/>
            <person name="Getino M."/>
            <person name="Pursley I."/>
            <person name="Horton D.L."/>
            <person name="Alikhan N.F."/>
            <person name="Baker D."/>
            <person name="Gharbi K."/>
            <person name="Hall N."/>
            <person name="Watson M."/>
            <person name="Adriaenssens E.M."/>
            <person name="Foster-Nyarko E."/>
            <person name="Jarju S."/>
            <person name="Secka A."/>
            <person name="Antonio M."/>
            <person name="Oren A."/>
            <person name="Chaudhuri R.R."/>
            <person name="La Ragione R."/>
            <person name="Hildebrand F."/>
            <person name="Pallen M.J."/>
        </authorList>
    </citation>
    <scope>NUCLEOTIDE SEQUENCE</scope>
    <source>
        <strain evidence="3">ChiHecolR3B27-1887</strain>
    </source>
</reference>
<feature type="domain" description="DUF4143" evidence="2">
    <location>
        <begin position="193"/>
        <end position="350"/>
    </location>
</feature>
<accession>A0A9D2DJI4</accession>
<comment type="caution">
    <text evidence="3">The sequence shown here is derived from an EMBL/GenBank/DDBJ whole genome shotgun (WGS) entry which is preliminary data.</text>
</comment>
<reference evidence="3" key="2">
    <citation type="submission" date="2021-04" db="EMBL/GenBank/DDBJ databases">
        <authorList>
            <person name="Gilroy R."/>
        </authorList>
    </citation>
    <scope>NUCLEOTIDE SEQUENCE</scope>
    <source>
        <strain evidence="3">ChiHecolR3B27-1887</strain>
    </source>
</reference>
<dbReference type="Pfam" id="PF13173">
    <property type="entry name" value="AAA_14"/>
    <property type="match status" value="1"/>
</dbReference>
<evidence type="ECO:0000313" key="4">
    <source>
        <dbReference type="Proteomes" id="UP000824029"/>
    </source>
</evidence>
<feature type="domain" description="AAA" evidence="1">
    <location>
        <begin position="21"/>
        <end position="139"/>
    </location>
</feature>
<evidence type="ECO:0000313" key="3">
    <source>
        <dbReference type="EMBL" id="HIZ18191.1"/>
    </source>
</evidence>
<keyword evidence="3" id="KW-0067">ATP-binding</keyword>
<keyword evidence="3" id="KW-0547">Nucleotide-binding</keyword>
<dbReference type="InterPro" id="IPR041682">
    <property type="entry name" value="AAA_14"/>
</dbReference>
<evidence type="ECO:0000259" key="1">
    <source>
        <dbReference type="Pfam" id="PF13173"/>
    </source>
</evidence>
<dbReference type="AlphaFoldDB" id="A0A9D2DJI4"/>
<dbReference type="Proteomes" id="UP000824029">
    <property type="component" value="Unassembled WGS sequence"/>
</dbReference>
<dbReference type="EMBL" id="DXBZ01000063">
    <property type="protein sequence ID" value="HIZ18191.1"/>
    <property type="molecule type" value="Genomic_DNA"/>
</dbReference>
<dbReference type="Pfam" id="PF13635">
    <property type="entry name" value="DUF4143"/>
    <property type="match status" value="1"/>
</dbReference>
<dbReference type="PANTHER" id="PTHR33295:SF18">
    <property type="entry name" value="AAA+ ATPASE DOMAIN-CONTAINING PROTEIN"/>
    <property type="match status" value="1"/>
</dbReference>
<protein>
    <submittedName>
        <fullName evidence="3">ATP-binding protein</fullName>
    </submittedName>
</protein>
<name>A0A9D2DJI4_9ACTN</name>
<dbReference type="InterPro" id="IPR025420">
    <property type="entry name" value="DUF4143"/>
</dbReference>
<dbReference type="GO" id="GO:0005524">
    <property type="term" value="F:ATP binding"/>
    <property type="evidence" value="ECO:0007669"/>
    <property type="project" value="UniProtKB-KW"/>
</dbReference>
<sequence length="392" mass="44242">MYERACVGLLAERLSEPRRFIQIVVGSRQTGKSTAVGQALSRAEIPCVEFAFDRPRDRRARKLEEVWESAREVAEDGGEVILSLDEVQKVPDWASTVKYLWDEDTRCGRSVKVVLTGSSTLTLKRGVSESLKGRYELIPSTQWTYGECREAFGCTLEEYLYFGGYPGAVQLRDDEPRWSAYVRDAIIEPTLTQDILEMETVRKPALLRALFEVGAAYSAQEISYRKLLGQLDDRGNTDTIAHYLELLSHAGLMSGLRKYDEKILKERGSSPRLLVHDTSLMVVASGEDRARLLEDSDRRGHLVETAVGTYLLARSKTEHFSVNWWRDGSAEVDFVVTQGRKRTAIEVKSGRVKSLRGLGEFVQRYPGTYALVIGSDEFPVEDFLLGRVPLFQ</sequence>
<dbReference type="Gene3D" id="3.40.50.300">
    <property type="entry name" value="P-loop containing nucleotide triphosphate hydrolases"/>
    <property type="match status" value="1"/>
</dbReference>
<dbReference type="InterPro" id="IPR027417">
    <property type="entry name" value="P-loop_NTPase"/>
</dbReference>
<gene>
    <name evidence="3" type="ORF">IAA22_03635</name>
</gene>
<proteinExistence type="predicted"/>